<evidence type="ECO:0000313" key="2">
    <source>
        <dbReference type="EMBL" id="KAF6361719.1"/>
    </source>
</evidence>
<accession>A0A7J7YIP6</accession>
<dbReference type="AlphaFoldDB" id="A0A7J7YIP6"/>
<name>A0A7J7YIP6_RHIFE</name>
<protein>
    <submittedName>
        <fullName evidence="2">Uncharacterized protein</fullName>
    </submittedName>
</protein>
<feature type="region of interest" description="Disordered" evidence="1">
    <location>
        <begin position="1"/>
        <end position="44"/>
    </location>
</feature>
<gene>
    <name evidence="2" type="ORF">mRhiFer1_009945</name>
</gene>
<sequence>MAPRTLHAGPAVAQDPAQRRRAPQPGLYCRGREVGRTNHSSSTTWRRRLGLEPRFGGGGCAIRSGARVHRGTGWLAPLCTFARTPAPTPKPELSFWARPAAPFGPSSLVDRHRNPWKTRLPTRTSRSRTYREDLGSVALSLPAPPHSKRRERTGPSRHSQQLREW</sequence>
<organism evidence="2 3">
    <name type="scientific">Rhinolophus ferrumequinum</name>
    <name type="common">Greater horseshoe bat</name>
    <dbReference type="NCBI Taxonomy" id="59479"/>
    <lineage>
        <taxon>Eukaryota</taxon>
        <taxon>Metazoa</taxon>
        <taxon>Chordata</taxon>
        <taxon>Craniata</taxon>
        <taxon>Vertebrata</taxon>
        <taxon>Euteleostomi</taxon>
        <taxon>Mammalia</taxon>
        <taxon>Eutheria</taxon>
        <taxon>Laurasiatheria</taxon>
        <taxon>Chiroptera</taxon>
        <taxon>Yinpterochiroptera</taxon>
        <taxon>Rhinolophoidea</taxon>
        <taxon>Rhinolophidae</taxon>
        <taxon>Rhinolophinae</taxon>
        <taxon>Rhinolophus</taxon>
    </lineage>
</organism>
<feature type="region of interest" description="Disordered" evidence="1">
    <location>
        <begin position="104"/>
        <end position="165"/>
    </location>
</feature>
<evidence type="ECO:0000256" key="1">
    <source>
        <dbReference type="SAM" id="MobiDB-lite"/>
    </source>
</evidence>
<proteinExistence type="predicted"/>
<dbReference type="EMBL" id="JACAGC010000006">
    <property type="protein sequence ID" value="KAF6361719.1"/>
    <property type="molecule type" value="Genomic_DNA"/>
</dbReference>
<comment type="caution">
    <text evidence="2">The sequence shown here is derived from an EMBL/GenBank/DDBJ whole genome shotgun (WGS) entry which is preliminary data.</text>
</comment>
<dbReference type="Proteomes" id="UP000585614">
    <property type="component" value="Unassembled WGS sequence"/>
</dbReference>
<evidence type="ECO:0000313" key="3">
    <source>
        <dbReference type="Proteomes" id="UP000585614"/>
    </source>
</evidence>
<reference evidence="2 3" key="1">
    <citation type="journal article" date="2020" name="Nature">
        <title>Six reference-quality genomes reveal evolution of bat adaptations.</title>
        <authorList>
            <person name="Jebb D."/>
            <person name="Huang Z."/>
            <person name="Pippel M."/>
            <person name="Hughes G.M."/>
            <person name="Lavrichenko K."/>
            <person name="Devanna P."/>
            <person name="Winkler S."/>
            <person name="Jermiin L.S."/>
            <person name="Skirmuntt E.C."/>
            <person name="Katzourakis A."/>
            <person name="Burkitt-Gray L."/>
            <person name="Ray D.A."/>
            <person name="Sullivan K.A.M."/>
            <person name="Roscito J.G."/>
            <person name="Kirilenko B.M."/>
            <person name="Davalos L.M."/>
            <person name="Corthals A.P."/>
            <person name="Power M.L."/>
            <person name="Jones G."/>
            <person name="Ransome R.D."/>
            <person name="Dechmann D.K.N."/>
            <person name="Locatelli A.G."/>
            <person name="Puechmaille S.J."/>
            <person name="Fedrigo O."/>
            <person name="Jarvis E.D."/>
            <person name="Hiller M."/>
            <person name="Vernes S.C."/>
            <person name="Myers E.W."/>
            <person name="Teeling E.C."/>
        </authorList>
    </citation>
    <scope>NUCLEOTIDE SEQUENCE [LARGE SCALE GENOMIC DNA]</scope>
    <source>
        <strain evidence="2">MRhiFer1</strain>
        <tissue evidence="2">Lung</tissue>
    </source>
</reference>